<evidence type="ECO:0000256" key="1">
    <source>
        <dbReference type="SAM" id="MobiDB-lite"/>
    </source>
</evidence>
<reference evidence="3 4" key="1">
    <citation type="submission" date="2024-06" db="EMBL/GenBank/DDBJ databases">
        <title>The Natural Products Discovery Center: Release of the First 8490 Sequenced Strains for Exploring Actinobacteria Biosynthetic Diversity.</title>
        <authorList>
            <person name="Kalkreuter E."/>
            <person name="Kautsar S.A."/>
            <person name="Yang D."/>
            <person name="Bader C.D."/>
            <person name="Teijaro C.N."/>
            <person name="Fluegel L."/>
            <person name="Davis C.M."/>
            <person name="Simpson J.R."/>
            <person name="Lauterbach L."/>
            <person name="Steele A.D."/>
            <person name="Gui C."/>
            <person name="Meng S."/>
            <person name="Li G."/>
            <person name="Viehrig K."/>
            <person name="Ye F."/>
            <person name="Su P."/>
            <person name="Kiefer A.F."/>
            <person name="Nichols A."/>
            <person name="Cepeda A.J."/>
            <person name="Yan W."/>
            <person name="Fan B."/>
            <person name="Jiang Y."/>
            <person name="Adhikari A."/>
            <person name="Zheng C.-J."/>
            <person name="Schuster L."/>
            <person name="Cowan T.M."/>
            <person name="Smanski M.J."/>
            <person name="Chevrette M.G."/>
            <person name="De Carvalho L.P.S."/>
            <person name="Shen B."/>
        </authorList>
    </citation>
    <scope>NUCLEOTIDE SEQUENCE [LARGE SCALE GENOMIC DNA]</scope>
    <source>
        <strain evidence="3 4">NPDC006434</strain>
    </source>
</reference>
<feature type="region of interest" description="Disordered" evidence="1">
    <location>
        <begin position="223"/>
        <end position="263"/>
    </location>
</feature>
<comment type="caution">
    <text evidence="3">The sequence shown here is derived from an EMBL/GenBank/DDBJ whole genome shotgun (WGS) entry which is preliminary data.</text>
</comment>
<dbReference type="RefSeq" id="WP_355398663.1">
    <property type="nucleotide sequence ID" value="NZ_JBEXPZ010000030.1"/>
</dbReference>
<sequence>MFRSRSARAAVGAVFAVAVVAPLTGCGDSGGLVSAGATPTANGPTRLWPGQPPASSPAYDFGEADTEVVKGVTAPGGDIRKVDPVTVVRAEIAAHPDVYTASTGPYRGTVRRMADCGPGGDREECPVLEAYYRDLTGDGHDDMVLGFRLLPGNQTAVRMYTLRKGRLVQVLASDDAVIAVELAGRTVIIRSPAAIEGYEYRTQWNWDDEQRAMLLTRDEILRVGGSTGPSAGPAPSRSPSRSSSTSPSRSSSTSSASSPLPSSPLSFLSFLSSSSVLPSESP</sequence>
<dbReference type="Proteomes" id="UP001550210">
    <property type="component" value="Unassembled WGS sequence"/>
</dbReference>
<keyword evidence="2" id="KW-0732">Signal</keyword>
<feature type="signal peptide" evidence="2">
    <location>
        <begin position="1"/>
        <end position="20"/>
    </location>
</feature>
<dbReference type="EMBL" id="JBEXPZ010000030">
    <property type="protein sequence ID" value="MET9847403.1"/>
    <property type="molecule type" value="Genomic_DNA"/>
</dbReference>
<name>A0ABV2V0R6_9ACTN</name>
<protein>
    <recommendedName>
        <fullName evidence="5">Lipoprotein</fullName>
    </recommendedName>
</protein>
<organism evidence="3 4">
    <name type="scientific">Streptomyces ossamyceticus</name>
    <dbReference type="NCBI Taxonomy" id="249581"/>
    <lineage>
        <taxon>Bacteria</taxon>
        <taxon>Bacillati</taxon>
        <taxon>Actinomycetota</taxon>
        <taxon>Actinomycetes</taxon>
        <taxon>Kitasatosporales</taxon>
        <taxon>Streptomycetaceae</taxon>
        <taxon>Streptomyces</taxon>
    </lineage>
</organism>
<gene>
    <name evidence="3" type="ORF">ABZZ21_23210</name>
</gene>
<feature type="compositionally biased region" description="Low complexity" evidence="1">
    <location>
        <begin position="228"/>
        <end position="263"/>
    </location>
</feature>
<evidence type="ECO:0000256" key="2">
    <source>
        <dbReference type="SAM" id="SignalP"/>
    </source>
</evidence>
<proteinExistence type="predicted"/>
<evidence type="ECO:0000313" key="4">
    <source>
        <dbReference type="Proteomes" id="UP001550210"/>
    </source>
</evidence>
<evidence type="ECO:0008006" key="5">
    <source>
        <dbReference type="Google" id="ProtNLM"/>
    </source>
</evidence>
<feature type="chain" id="PRO_5045532476" description="Lipoprotein" evidence="2">
    <location>
        <begin position="21"/>
        <end position="282"/>
    </location>
</feature>
<accession>A0ABV2V0R6</accession>
<evidence type="ECO:0000313" key="3">
    <source>
        <dbReference type="EMBL" id="MET9847403.1"/>
    </source>
</evidence>
<keyword evidence="4" id="KW-1185">Reference proteome</keyword>